<dbReference type="HOGENOM" id="CLU_509025_0_0_1"/>
<feature type="compositionally biased region" description="Pro residues" evidence="4">
    <location>
        <begin position="159"/>
        <end position="173"/>
    </location>
</feature>
<evidence type="ECO:0000259" key="5">
    <source>
        <dbReference type="PROSITE" id="PS01031"/>
    </source>
</evidence>
<dbReference type="GeneID" id="27318673"/>
<evidence type="ECO:0000256" key="1">
    <source>
        <dbReference type="ARBA" id="ARBA00023016"/>
    </source>
</evidence>
<dbReference type="PANTHER" id="PTHR11527">
    <property type="entry name" value="HEAT-SHOCK PROTEIN 20 FAMILY MEMBER"/>
    <property type="match status" value="1"/>
</dbReference>
<evidence type="ECO:0000313" key="7">
    <source>
        <dbReference type="Proteomes" id="UP000054302"/>
    </source>
</evidence>
<accession>A0A0D1ZR28</accession>
<feature type="compositionally biased region" description="Pro residues" evidence="4">
    <location>
        <begin position="35"/>
        <end position="46"/>
    </location>
</feature>
<dbReference type="Proteomes" id="UP000054302">
    <property type="component" value="Unassembled WGS sequence"/>
</dbReference>
<dbReference type="OrthoDB" id="5511210at2759"/>
<name>A0A0D1ZR28_EXOME</name>
<sequence>MPPIYLLNPPPNPFWDFVAGLEDHPFFAQQRRPVPETPPQQPPRPNQQPAQPTAGSSDKGKAKQAEATATEDPPEVDPSTVRPEGSRNGPFRGRGRFARAFDNDNDDTNESSDRHGPRGHHGPGGRHGPPPSAFGPPPFMFGPPWLRNHYPVPGDFPQGPAPGPGPHGPPPQRGGPFGGRGGHCGRGRGGPHRHHHHHPSRDSPSPPRNTGGFDLATFLNNLGERIGIDFSGTIEGLGLEVDRFKAGRTGTDVDFEPRTDIFESPAAYIIHLSLPGAKKSDVGVDWDGEHSVLRIGGVVHRPGVDEELMRQLTVDGRKRETGVFEKNIRLGTKKDPASIDVAGISAKMSDGVLIVRVPKIEKHFEKKEVPVDGSPDSRADKPEDAYMNEKDLLFDADDDKDEDMYDSAPEPEHKAAPEVQSPATTPKQQEAEENRQQSRSPTVDFESPPDRQQPVAETLPPYQGEASQVHDDEMSDWEKSGSDDEGDYVKINVD</sequence>
<reference evidence="6 7" key="1">
    <citation type="submission" date="2015-01" db="EMBL/GenBank/DDBJ databases">
        <title>The Genome Sequence of Exophiala mesophila CBS40295.</title>
        <authorList>
            <consortium name="The Broad Institute Genomics Platform"/>
            <person name="Cuomo C."/>
            <person name="de Hoog S."/>
            <person name="Gorbushina A."/>
            <person name="Stielow B."/>
            <person name="Teixiera M."/>
            <person name="Abouelleil A."/>
            <person name="Chapman S.B."/>
            <person name="Priest M."/>
            <person name="Young S.K."/>
            <person name="Wortman J."/>
            <person name="Nusbaum C."/>
            <person name="Birren B."/>
        </authorList>
    </citation>
    <scope>NUCLEOTIDE SEQUENCE [LARGE SCALE GENOMIC DNA]</scope>
    <source>
        <strain evidence="6 7">CBS 40295</strain>
    </source>
</reference>
<feature type="region of interest" description="Disordered" evidence="4">
    <location>
        <begin position="366"/>
        <end position="385"/>
    </location>
</feature>
<feature type="compositionally biased region" description="Basic and acidic residues" evidence="4">
    <location>
        <begin position="468"/>
        <end position="482"/>
    </location>
</feature>
<protein>
    <recommendedName>
        <fullName evidence="5">SHSP domain-containing protein</fullName>
    </recommendedName>
</protein>
<keyword evidence="1" id="KW-0346">Stress response</keyword>
<dbReference type="InterPro" id="IPR008978">
    <property type="entry name" value="HSP20-like_chaperone"/>
</dbReference>
<evidence type="ECO:0000256" key="4">
    <source>
        <dbReference type="SAM" id="MobiDB-lite"/>
    </source>
</evidence>
<feature type="compositionally biased region" description="Acidic residues" evidence="4">
    <location>
        <begin position="394"/>
        <end position="405"/>
    </location>
</feature>
<dbReference type="PROSITE" id="PS01031">
    <property type="entry name" value="SHSP"/>
    <property type="match status" value="1"/>
</dbReference>
<dbReference type="STRING" id="212818.A0A0D1ZR28"/>
<feature type="region of interest" description="Disordered" evidence="4">
    <location>
        <begin position="26"/>
        <end position="214"/>
    </location>
</feature>
<dbReference type="Pfam" id="PF00011">
    <property type="entry name" value="HSP20"/>
    <property type="match status" value="1"/>
</dbReference>
<gene>
    <name evidence="6" type="ORF">PV10_00828</name>
</gene>
<comment type="similarity">
    <text evidence="2 3">Belongs to the small heat shock protein (HSP20) family.</text>
</comment>
<evidence type="ECO:0000256" key="2">
    <source>
        <dbReference type="PROSITE-ProRule" id="PRU00285"/>
    </source>
</evidence>
<dbReference type="VEuPathDB" id="FungiDB:PV10_00828"/>
<evidence type="ECO:0000313" key="6">
    <source>
        <dbReference type="EMBL" id="KIV97022.1"/>
    </source>
</evidence>
<organism evidence="6 7">
    <name type="scientific">Exophiala mesophila</name>
    <name type="common">Black yeast-like fungus</name>
    <dbReference type="NCBI Taxonomy" id="212818"/>
    <lineage>
        <taxon>Eukaryota</taxon>
        <taxon>Fungi</taxon>
        <taxon>Dikarya</taxon>
        <taxon>Ascomycota</taxon>
        <taxon>Pezizomycotina</taxon>
        <taxon>Eurotiomycetes</taxon>
        <taxon>Chaetothyriomycetidae</taxon>
        <taxon>Chaetothyriales</taxon>
        <taxon>Herpotrichiellaceae</taxon>
        <taxon>Exophiala</taxon>
    </lineage>
</organism>
<dbReference type="CDD" id="cd06464">
    <property type="entry name" value="ACD_sHsps-like"/>
    <property type="match status" value="1"/>
</dbReference>
<dbReference type="Gene3D" id="2.60.40.790">
    <property type="match status" value="1"/>
</dbReference>
<dbReference type="EMBL" id="KN847520">
    <property type="protein sequence ID" value="KIV97022.1"/>
    <property type="molecule type" value="Genomic_DNA"/>
</dbReference>
<dbReference type="AlphaFoldDB" id="A0A0D1ZR28"/>
<dbReference type="InterPro" id="IPR002068">
    <property type="entry name" value="A-crystallin/Hsp20_dom"/>
</dbReference>
<feature type="compositionally biased region" description="Basic residues" evidence="4">
    <location>
        <begin position="183"/>
        <end position="199"/>
    </location>
</feature>
<dbReference type="OMA" id="PPNPFWD"/>
<feature type="domain" description="SHSP" evidence="5">
    <location>
        <begin position="250"/>
        <end position="374"/>
    </location>
</feature>
<feature type="compositionally biased region" description="Pro residues" evidence="4">
    <location>
        <begin position="128"/>
        <end position="141"/>
    </location>
</feature>
<dbReference type="InterPro" id="IPR031107">
    <property type="entry name" value="Small_HSP"/>
</dbReference>
<dbReference type="RefSeq" id="XP_016228596.1">
    <property type="nucleotide sequence ID" value="XM_016364947.1"/>
</dbReference>
<feature type="region of interest" description="Disordered" evidence="4">
    <location>
        <begin position="394"/>
        <end position="494"/>
    </location>
</feature>
<keyword evidence="7" id="KW-1185">Reference proteome</keyword>
<proteinExistence type="inferred from homology"/>
<dbReference type="SUPFAM" id="SSF49764">
    <property type="entry name" value="HSP20-like chaperones"/>
    <property type="match status" value="1"/>
</dbReference>
<evidence type="ECO:0000256" key="3">
    <source>
        <dbReference type="RuleBase" id="RU003616"/>
    </source>
</evidence>